<feature type="transmembrane region" description="Helical" evidence="1">
    <location>
        <begin position="54"/>
        <end position="71"/>
    </location>
</feature>
<evidence type="ECO:0000313" key="3">
    <source>
        <dbReference type="Proteomes" id="UP000317315"/>
    </source>
</evidence>
<proteinExistence type="predicted"/>
<dbReference type="Proteomes" id="UP000317315">
    <property type="component" value="Unassembled WGS sequence"/>
</dbReference>
<dbReference type="RefSeq" id="WP_142935924.1">
    <property type="nucleotide sequence ID" value="NZ_FXTM01000019.1"/>
</dbReference>
<evidence type="ECO:0000313" key="2">
    <source>
        <dbReference type="EMBL" id="SMO68987.1"/>
    </source>
</evidence>
<feature type="transmembrane region" description="Helical" evidence="1">
    <location>
        <begin position="83"/>
        <end position="104"/>
    </location>
</feature>
<keyword evidence="1" id="KW-1133">Transmembrane helix</keyword>
<dbReference type="InterPro" id="IPR007404">
    <property type="entry name" value="YdjM-like"/>
</dbReference>
<protein>
    <submittedName>
        <fullName evidence="2">Inner membrane protein</fullName>
    </submittedName>
</protein>
<reference evidence="2 3" key="1">
    <citation type="submission" date="2017-05" db="EMBL/GenBank/DDBJ databases">
        <authorList>
            <person name="Varghese N."/>
            <person name="Submissions S."/>
        </authorList>
    </citation>
    <scope>NUCLEOTIDE SEQUENCE [LARGE SCALE GENOMIC DNA]</scope>
    <source>
        <strain evidence="2 3">DSM 16304</strain>
    </source>
</reference>
<dbReference type="EMBL" id="FXTM01000019">
    <property type="protein sequence ID" value="SMO68987.1"/>
    <property type="molecule type" value="Genomic_DNA"/>
</dbReference>
<accession>A0A521DB92</accession>
<feature type="transmembrane region" description="Helical" evidence="1">
    <location>
        <begin position="6"/>
        <end position="33"/>
    </location>
</feature>
<organism evidence="2 3">
    <name type="scientific">Balnearium lithotrophicum</name>
    <dbReference type="NCBI Taxonomy" id="223788"/>
    <lineage>
        <taxon>Bacteria</taxon>
        <taxon>Pseudomonadati</taxon>
        <taxon>Aquificota</taxon>
        <taxon>Aquificia</taxon>
        <taxon>Desulfurobacteriales</taxon>
        <taxon>Desulfurobacteriaceae</taxon>
        <taxon>Balnearium</taxon>
    </lineage>
</organism>
<keyword evidence="1" id="KW-0472">Membrane</keyword>
<keyword evidence="3" id="KW-1185">Reference proteome</keyword>
<name>A0A521DB92_9BACT</name>
<sequence>MTFGSHILAGVVFASFFNLPILPSILGSILPDVDLKKGLPFPNQRTLFNSHRGITHHILIPIVLLFVSITVKDFLNKSLGLNLLSFTVGYFSHLFLDALTPLGIPYSTKYYPRFSFKLFKTGKIGELFVILILIALLIFQVKSGELDYSSFKFTR</sequence>
<dbReference type="OrthoDB" id="5459053at2"/>
<evidence type="ECO:0000256" key="1">
    <source>
        <dbReference type="SAM" id="Phobius"/>
    </source>
</evidence>
<gene>
    <name evidence="2" type="ORF">SAMN06269117_11928</name>
</gene>
<feature type="transmembrane region" description="Helical" evidence="1">
    <location>
        <begin position="124"/>
        <end position="141"/>
    </location>
</feature>
<dbReference type="AlphaFoldDB" id="A0A521DB92"/>
<dbReference type="Pfam" id="PF04307">
    <property type="entry name" value="YdjM"/>
    <property type="match status" value="1"/>
</dbReference>
<keyword evidence="1" id="KW-0812">Transmembrane</keyword>